<proteinExistence type="predicted"/>
<name>A0A672FIR9_SALFA</name>
<reference evidence="2" key="1">
    <citation type="submission" date="2019-06" db="EMBL/GenBank/DDBJ databases">
        <authorList>
            <consortium name="Wellcome Sanger Institute Data Sharing"/>
        </authorList>
    </citation>
    <scope>NUCLEOTIDE SEQUENCE [LARGE SCALE GENOMIC DNA]</scope>
</reference>
<keyword evidence="3" id="KW-1185">Reference proteome</keyword>
<evidence type="ECO:0000313" key="3">
    <source>
        <dbReference type="Proteomes" id="UP000472267"/>
    </source>
</evidence>
<accession>A0A672FIR9</accession>
<dbReference type="Ensembl" id="ENSSFAT00005006734.1">
    <property type="protein sequence ID" value="ENSSFAP00005006408.1"/>
    <property type="gene ID" value="ENSSFAG00005003882.1"/>
</dbReference>
<organism evidence="2 3">
    <name type="scientific">Salarias fasciatus</name>
    <name type="common">Jewelled blenny</name>
    <name type="synonym">Blennius fasciatus</name>
    <dbReference type="NCBI Taxonomy" id="181472"/>
    <lineage>
        <taxon>Eukaryota</taxon>
        <taxon>Metazoa</taxon>
        <taxon>Chordata</taxon>
        <taxon>Craniata</taxon>
        <taxon>Vertebrata</taxon>
        <taxon>Euteleostomi</taxon>
        <taxon>Actinopterygii</taxon>
        <taxon>Neopterygii</taxon>
        <taxon>Teleostei</taxon>
        <taxon>Neoteleostei</taxon>
        <taxon>Acanthomorphata</taxon>
        <taxon>Ovalentaria</taxon>
        <taxon>Blenniimorphae</taxon>
        <taxon>Blenniiformes</taxon>
        <taxon>Blennioidei</taxon>
        <taxon>Blenniidae</taxon>
        <taxon>Salariinae</taxon>
        <taxon>Salarias</taxon>
    </lineage>
</organism>
<reference evidence="2" key="3">
    <citation type="submission" date="2025-09" db="UniProtKB">
        <authorList>
            <consortium name="Ensembl"/>
        </authorList>
    </citation>
    <scope>IDENTIFICATION</scope>
</reference>
<dbReference type="AlphaFoldDB" id="A0A672FIR9"/>
<feature type="compositionally biased region" description="Basic and acidic residues" evidence="1">
    <location>
        <begin position="1"/>
        <end position="22"/>
    </location>
</feature>
<dbReference type="Proteomes" id="UP000472267">
    <property type="component" value="Chromosome 17"/>
</dbReference>
<protein>
    <submittedName>
        <fullName evidence="2">Uncharacterized protein</fullName>
    </submittedName>
</protein>
<sequence length="71" mass="8288">DQIKRRSDRAATLSTEEHGSSRERRRGSFLFAGLTRSHHQQGEAFGLGCRALLRKRFHYLQTDKLRFSSRL</sequence>
<reference evidence="2" key="2">
    <citation type="submission" date="2025-08" db="UniProtKB">
        <authorList>
            <consortium name="Ensembl"/>
        </authorList>
    </citation>
    <scope>IDENTIFICATION</scope>
</reference>
<dbReference type="InParanoid" id="A0A672FIR9"/>
<evidence type="ECO:0000313" key="2">
    <source>
        <dbReference type="Ensembl" id="ENSSFAP00005006408.1"/>
    </source>
</evidence>
<evidence type="ECO:0000256" key="1">
    <source>
        <dbReference type="SAM" id="MobiDB-lite"/>
    </source>
</evidence>
<feature type="region of interest" description="Disordered" evidence="1">
    <location>
        <begin position="1"/>
        <end position="24"/>
    </location>
</feature>